<dbReference type="Proteomes" id="UP001057402">
    <property type="component" value="Chromosome 9"/>
</dbReference>
<comment type="caution">
    <text evidence="1">The sequence shown here is derived from an EMBL/GenBank/DDBJ whole genome shotgun (WGS) entry which is preliminary data.</text>
</comment>
<protein>
    <submittedName>
        <fullName evidence="1">Uncharacterized protein</fullName>
    </submittedName>
</protein>
<evidence type="ECO:0000313" key="2">
    <source>
        <dbReference type="Proteomes" id="UP001057402"/>
    </source>
</evidence>
<keyword evidence="2" id="KW-1185">Reference proteome</keyword>
<name>A0ACB9ML71_9MYRT</name>
<gene>
    <name evidence="1" type="ORF">MLD38_030086</name>
</gene>
<proteinExistence type="predicted"/>
<evidence type="ECO:0000313" key="1">
    <source>
        <dbReference type="EMBL" id="KAI4324615.1"/>
    </source>
</evidence>
<sequence length="186" mass="20099">MLEDVGGRLGLSLSGLATLEEDGTAAAGSAVNGFAVDRRSDLEVGAEDGFGWAAVITVTARAGRRDPVGVAIIDAALGVAYVRRRRGRREVGDWLERSSSLSPWSAGRRVMTPLRLVAAVLVLKVSRVDSFLMKIQGSSVEICKILRSSLSYGPVIAIFINIYDCLREIQDVKREKNSRVHSRGSQ</sequence>
<dbReference type="EMBL" id="CM042888">
    <property type="protein sequence ID" value="KAI4324615.1"/>
    <property type="molecule type" value="Genomic_DNA"/>
</dbReference>
<organism evidence="1 2">
    <name type="scientific">Melastoma candidum</name>
    <dbReference type="NCBI Taxonomy" id="119954"/>
    <lineage>
        <taxon>Eukaryota</taxon>
        <taxon>Viridiplantae</taxon>
        <taxon>Streptophyta</taxon>
        <taxon>Embryophyta</taxon>
        <taxon>Tracheophyta</taxon>
        <taxon>Spermatophyta</taxon>
        <taxon>Magnoliopsida</taxon>
        <taxon>eudicotyledons</taxon>
        <taxon>Gunneridae</taxon>
        <taxon>Pentapetalae</taxon>
        <taxon>rosids</taxon>
        <taxon>malvids</taxon>
        <taxon>Myrtales</taxon>
        <taxon>Melastomataceae</taxon>
        <taxon>Melastomatoideae</taxon>
        <taxon>Melastomateae</taxon>
        <taxon>Melastoma</taxon>
    </lineage>
</organism>
<reference evidence="2" key="1">
    <citation type="journal article" date="2023" name="Front. Plant Sci.">
        <title>Chromosomal-level genome assembly of Melastoma candidum provides insights into trichome evolution.</title>
        <authorList>
            <person name="Zhong Y."/>
            <person name="Wu W."/>
            <person name="Sun C."/>
            <person name="Zou P."/>
            <person name="Liu Y."/>
            <person name="Dai S."/>
            <person name="Zhou R."/>
        </authorList>
    </citation>
    <scope>NUCLEOTIDE SEQUENCE [LARGE SCALE GENOMIC DNA]</scope>
</reference>
<accession>A0ACB9ML71</accession>